<dbReference type="KEGG" id="lab:LA76x_3713"/>
<evidence type="ECO:0008006" key="4">
    <source>
        <dbReference type="Google" id="ProtNLM"/>
    </source>
</evidence>
<proteinExistence type="predicted"/>
<name>A0A0S2FE72_LYSAN</name>
<keyword evidence="1" id="KW-0812">Transmembrane</keyword>
<keyword evidence="1" id="KW-1133">Transmembrane helix</keyword>
<dbReference type="EMBL" id="CP011129">
    <property type="protein sequence ID" value="ALN81835.1"/>
    <property type="molecule type" value="Genomic_DNA"/>
</dbReference>
<dbReference type="OrthoDB" id="6025142at2"/>
<dbReference type="PATRIC" id="fig|84531.7.peg.869"/>
<evidence type="ECO:0000256" key="1">
    <source>
        <dbReference type="SAM" id="Phobius"/>
    </source>
</evidence>
<dbReference type="STRING" id="84531.LA76x_3713"/>
<keyword evidence="3" id="KW-1185">Reference proteome</keyword>
<feature type="transmembrane region" description="Helical" evidence="1">
    <location>
        <begin position="78"/>
        <end position="98"/>
    </location>
</feature>
<gene>
    <name evidence="2" type="ORF">LA76x_3713</name>
</gene>
<evidence type="ECO:0000313" key="3">
    <source>
        <dbReference type="Proteomes" id="UP000060787"/>
    </source>
</evidence>
<organism evidence="2 3">
    <name type="scientific">Lysobacter antibioticus</name>
    <dbReference type="NCBI Taxonomy" id="84531"/>
    <lineage>
        <taxon>Bacteria</taxon>
        <taxon>Pseudomonadati</taxon>
        <taxon>Pseudomonadota</taxon>
        <taxon>Gammaproteobacteria</taxon>
        <taxon>Lysobacterales</taxon>
        <taxon>Lysobacteraceae</taxon>
        <taxon>Lysobacter</taxon>
    </lineage>
</organism>
<feature type="transmembrane region" description="Helical" evidence="1">
    <location>
        <begin position="38"/>
        <end position="58"/>
    </location>
</feature>
<dbReference type="RefSeq" id="WP_057918769.1">
    <property type="nucleotide sequence ID" value="NZ_CP011129.1"/>
</dbReference>
<feature type="transmembrane region" description="Helical" evidence="1">
    <location>
        <begin position="105"/>
        <end position="128"/>
    </location>
</feature>
<evidence type="ECO:0000313" key="2">
    <source>
        <dbReference type="EMBL" id="ALN81835.1"/>
    </source>
</evidence>
<sequence>MAVERIEGALNERDADAYAEALAEAFPDAGVEYARPRLFGVLAWLALLLGPVLAWLFVFGLTPDDKCGTWSLHCTGRAILFTAASWLFGSLLAIVALFRHERHSIAVPALVLNLIPLLGLVAACVVIVQRSG</sequence>
<keyword evidence="1" id="KW-0472">Membrane</keyword>
<protein>
    <recommendedName>
        <fullName evidence="4">Transmembrane protein</fullName>
    </recommendedName>
</protein>
<reference evidence="2 3" key="1">
    <citation type="journal article" date="2015" name="BMC Genomics">
        <title>Comparative genomics and metabolic profiling of the genus Lysobacter.</title>
        <authorList>
            <person name="de Bruijn I."/>
            <person name="Cheng X."/>
            <person name="de Jager V."/>
            <person name="Exposito R.G."/>
            <person name="Watrous J."/>
            <person name="Patel N."/>
            <person name="Postma J."/>
            <person name="Dorrestein P.C."/>
            <person name="Kobayashi D."/>
            <person name="Raaijmakers J.M."/>
        </authorList>
    </citation>
    <scope>NUCLEOTIDE SEQUENCE [LARGE SCALE GENOMIC DNA]</scope>
    <source>
        <strain evidence="2 3">76</strain>
    </source>
</reference>
<dbReference type="KEGG" id="laq:GLA29479_874"/>
<dbReference type="Proteomes" id="UP000060787">
    <property type="component" value="Chromosome"/>
</dbReference>
<accession>A0A0S2FE72</accession>
<dbReference type="AlphaFoldDB" id="A0A0S2FE72"/>